<comment type="function">
    <text evidence="5">Involved in anaerobic NO protection.</text>
</comment>
<dbReference type="Pfam" id="PF00126">
    <property type="entry name" value="HTH_1"/>
    <property type="match status" value="1"/>
</dbReference>
<dbReference type="Gene3D" id="1.10.10.10">
    <property type="entry name" value="Winged helix-like DNA-binding domain superfamily/Winged helix DNA-binding domain"/>
    <property type="match status" value="1"/>
</dbReference>
<dbReference type="Proteomes" id="UP000295530">
    <property type="component" value="Unassembled WGS sequence"/>
</dbReference>
<name>A0A4R6DV85_SCAGO</name>
<evidence type="ECO:0000313" key="8">
    <source>
        <dbReference type="Proteomes" id="UP000295530"/>
    </source>
</evidence>
<dbReference type="AlphaFoldDB" id="A0A4R6DV85"/>
<comment type="caution">
    <text evidence="7">The sequence shown here is derived from an EMBL/GenBank/DDBJ whole genome shotgun (WGS) entry which is preliminary data.</text>
</comment>
<dbReference type="RefSeq" id="WP_110510398.1">
    <property type="nucleotide sequence ID" value="NZ_JALIGB010000017.1"/>
</dbReference>
<dbReference type="HAMAP" id="MF_01607">
    <property type="entry name" value="HTH_type_YidZ"/>
    <property type="match status" value="1"/>
</dbReference>
<gene>
    <name evidence="5" type="primary">yidZ</name>
    <name evidence="7" type="ORF">EC847_12437</name>
</gene>
<evidence type="ECO:0000259" key="6">
    <source>
        <dbReference type="PROSITE" id="PS50931"/>
    </source>
</evidence>
<dbReference type="EMBL" id="SNVX01000024">
    <property type="protein sequence ID" value="TDN49145.1"/>
    <property type="molecule type" value="Genomic_DNA"/>
</dbReference>
<dbReference type="InterPro" id="IPR023746">
    <property type="entry name" value="Tscrpt_reg_YidZ"/>
</dbReference>
<comment type="caution">
    <text evidence="5">Lacks conserved residue(s) required for the propagation of feature annotation.</text>
</comment>
<evidence type="ECO:0000313" key="7">
    <source>
        <dbReference type="EMBL" id="TDN49145.1"/>
    </source>
</evidence>
<feature type="domain" description="HTH lysR-type" evidence="6">
    <location>
        <begin position="8"/>
        <end position="65"/>
    </location>
</feature>
<dbReference type="CDD" id="cd08417">
    <property type="entry name" value="PBP2_Nitroaromatics_like"/>
    <property type="match status" value="1"/>
</dbReference>
<dbReference type="InterPro" id="IPR050389">
    <property type="entry name" value="LysR-type_TF"/>
</dbReference>
<dbReference type="Gene3D" id="3.40.190.10">
    <property type="entry name" value="Periplasmic binding protein-like II"/>
    <property type="match status" value="2"/>
</dbReference>
<protein>
    <recommendedName>
        <fullName evidence="5">HTH-type transcriptional regulator YidZ</fullName>
    </recommendedName>
</protein>
<dbReference type="SUPFAM" id="SSF53850">
    <property type="entry name" value="Periplasmic binding protein-like II"/>
    <property type="match status" value="1"/>
</dbReference>
<keyword evidence="3 5" id="KW-0238">DNA-binding</keyword>
<organism evidence="7 8">
    <name type="scientific">Scandinavium goeteborgense</name>
    <dbReference type="NCBI Taxonomy" id="1851514"/>
    <lineage>
        <taxon>Bacteria</taxon>
        <taxon>Pseudomonadati</taxon>
        <taxon>Pseudomonadota</taxon>
        <taxon>Gammaproteobacteria</taxon>
        <taxon>Enterobacterales</taxon>
        <taxon>Enterobacteriaceae</taxon>
        <taxon>Scandinavium</taxon>
    </lineage>
</organism>
<dbReference type="InterPro" id="IPR037402">
    <property type="entry name" value="YidZ_PBP2"/>
</dbReference>
<dbReference type="SUPFAM" id="SSF46785">
    <property type="entry name" value="Winged helix' DNA-binding domain"/>
    <property type="match status" value="1"/>
</dbReference>
<dbReference type="PROSITE" id="PS50931">
    <property type="entry name" value="HTH_LYSR"/>
    <property type="match status" value="1"/>
</dbReference>
<keyword evidence="2 5" id="KW-0805">Transcription regulation</keyword>
<reference evidence="7 8" key="1">
    <citation type="submission" date="2019-03" db="EMBL/GenBank/DDBJ databases">
        <title>Genomic analyses of the natural microbiome of Caenorhabditis elegans.</title>
        <authorList>
            <person name="Samuel B."/>
        </authorList>
    </citation>
    <scope>NUCLEOTIDE SEQUENCE [LARGE SCALE GENOMIC DNA]</scope>
    <source>
        <strain evidence="7 8">BIGb0156</strain>
    </source>
</reference>
<dbReference type="GO" id="GO:0003700">
    <property type="term" value="F:DNA-binding transcription factor activity"/>
    <property type="evidence" value="ECO:0007669"/>
    <property type="project" value="UniProtKB-UniRule"/>
</dbReference>
<dbReference type="PANTHER" id="PTHR30118:SF11">
    <property type="entry name" value="HTH-TYPE TRANSCRIPTIONAL REGULATOR YIDZ"/>
    <property type="match status" value="1"/>
</dbReference>
<evidence type="ECO:0000256" key="3">
    <source>
        <dbReference type="ARBA" id="ARBA00023125"/>
    </source>
</evidence>
<evidence type="ECO:0000256" key="4">
    <source>
        <dbReference type="ARBA" id="ARBA00023163"/>
    </source>
</evidence>
<dbReference type="NCBIfam" id="NF007581">
    <property type="entry name" value="PRK10216.1"/>
    <property type="match status" value="1"/>
</dbReference>
<dbReference type="InterPro" id="IPR000847">
    <property type="entry name" value="LysR_HTH_N"/>
</dbReference>
<evidence type="ECO:0000256" key="5">
    <source>
        <dbReference type="HAMAP-Rule" id="MF_01607"/>
    </source>
</evidence>
<comment type="similarity">
    <text evidence="1 5">Belongs to the LysR transcriptional regulatory family.</text>
</comment>
<evidence type="ECO:0000256" key="1">
    <source>
        <dbReference type="ARBA" id="ARBA00009437"/>
    </source>
</evidence>
<dbReference type="Pfam" id="PF03466">
    <property type="entry name" value="LysR_substrate"/>
    <property type="match status" value="1"/>
</dbReference>
<dbReference type="InterPro" id="IPR036388">
    <property type="entry name" value="WH-like_DNA-bd_sf"/>
</dbReference>
<accession>A0A4R6DV85</accession>
<evidence type="ECO:0000256" key="2">
    <source>
        <dbReference type="ARBA" id="ARBA00023015"/>
    </source>
</evidence>
<keyword evidence="8" id="KW-1185">Reference proteome</keyword>
<proteinExistence type="inferred from homology"/>
<sequence length="326" mass="37660">MKKSLTSLDLNLLFCLQLLLQERSVSKTAKRMNVTPSAVSKSLAKLRDWFNDPLFVKTPTGLHPTPLAVSMEQDLADWMQMSHQLLDKPQYDTPRGLTFELAAESPLMLIAFNALTQQIHQRYAQATVRLRNWDYDSLDAIVRGEVDLGFTGRESHPRSRESLSLLPWFIDFEVLFTDVPRVYLREDHPALQEEWNLETFLRYPHISICWENSDTWALDEVLNESGHKRQIALSLPSFEASMFMASQPDHTLLATAPYYCQHYNQQHGLKLVTRPIPFDNAQLQKMAVPFTLMWHKRNGHNPKIIWLKSMIKQLYGEAFQSGFLSG</sequence>
<dbReference type="GO" id="GO:0003677">
    <property type="term" value="F:DNA binding"/>
    <property type="evidence" value="ECO:0007669"/>
    <property type="project" value="UniProtKB-KW"/>
</dbReference>
<keyword evidence="4 5" id="KW-0804">Transcription</keyword>
<dbReference type="InterPro" id="IPR036390">
    <property type="entry name" value="WH_DNA-bd_sf"/>
</dbReference>
<dbReference type="OrthoDB" id="8893795at2"/>
<dbReference type="InterPro" id="IPR005119">
    <property type="entry name" value="LysR_subst-bd"/>
</dbReference>
<dbReference type="PANTHER" id="PTHR30118">
    <property type="entry name" value="HTH-TYPE TRANSCRIPTIONAL REGULATOR LEUO-RELATED"/>
    <property type="match status" value="1"/>
</dbReference>